<reference evidence="5 6" key="1">
    <citation type="submission" date="2018-05" db="EMBL/GenBank/DDBJ databases">
        <title>Genome comparison of Eubacterium sp.</title>
        <authorList>
            <person name="Feng Y."/>
            <person name="Sanchez-Andrea I."/>
            <person name="Stams A.J.M."/>
            <person name="De Vos W.M."/>
        </authorList>
    </citation>
    <scope>NUCLEOTIDE SEQUENCE [LARGE SCALE GENOMIC DNA]</scope>
    <source>
        <strain evidence="5 6">YI</strain>
    </source>
</reference>
<dbReference type="PROSITE" id="PS51102">
    <property type="entry name" value="PTS_EIIB_TYPE_5"/>
    <property type="match status" value="1"/>
</dbReference>
<dbReference type="EMBL" id="CP029487">
    <property type="protein sequence ID" value="QCT70650.1"/>
    <property type="molecule type" value="Genomic_DNA"/>
</dbReference>
<gene>
    <name evidence="5" type="ORF">CPZ25_004685</name>
</gene>
<feature type="transmembrane region" description="Helical" evidence="3">
    <location>
        <begin position="188"/>
        <end position="212"/>
    </location>
</feature>
<sequence length="329" mass="34110">MYKAVKVSKGSSGWGGPLVIQPTEKRSKIVSVTGGGIDPLTKRIAELTGATAVDGFSTGVPDDEFACVVIDCGGTARCGVYPKKQIPTINITSVGQSGPLAKFITEDIYVSGVKPDNIQLADGSEAPIATEKTIQQEKQEKEESKKKESAKGEKKESIIVRLGKGVGGVVGKFFQAGRDTIDMVIRNILPFMAFVAMLIGIIQGTGLGDWIANTISPLANTLPGLLVICIICAIPIISPIIGPGAVIAQVVGVLIGQQIGVGAINPSLALPALFAIDAQVGCDFVPVGLSLGEAEPETIDAGVPAVLFERLITGPVAVLIAYAFSIGLY</sequence>
<accession>A0A2A5TGA8</accession>
<dbReference type="Proteomes" id="UP000218387">
    <property type="component" value="Chromosome"/>
</dbReference>
<dbReference type="InterPro" id="IPR004702">
    <property type="entry name" value="PTS_sorb_EIIBC"/>
</dbReference>
<organism evidence="5 6">
    <name type="scientific">Eubacterium maltosivorans</name>
    <dbReference type="NCBI Taxonomy" id="2041044"/>
    <lineage>
        <taxon>Bacteria</taxon>
        <taxon>Bacillati</taxon>
        <taxon>Bacillota</taxon>
        <taxon>Clostridia</taxon>
        <taxon>Eubacteriales</taxon>
        <taxon>Eubacteriaceae</taxon>
        <taxon>Eubacterium</taxon>
    </lineage>
</organism>
<evidence type="ECO:0000313" key="6">
    <source>
        <dbReference type="Proteomes" id="UP000218387"/>
    </source>
</evidence>
<dbReference type="PANTHER" id="PTHR39427:SF1">
    <property type="entry name" value="PTS SYSTEM GLUCITOL_SORBITOL-SPECIFIC EIIB COMPONENT"/>
    <property type="match status" value="1"/>
</dbReference>
<dbReference type="InterPro" id="IPR011618">
    <property type="entry name" value="PTS_EIIBC_GUT_N"/>
</dbReference>
<dbReference type="Pfam" id="PF03612">
    <property type="entry name" value="EIIBC-GUT_N"/>
    <property type="match status" value="1"/>
</dbReference>
<evidence type="ECO:0000256" key="1">
    <source>
        <dbReference type="PROSITE-ProRule" id="PRU00425"/>
    </source>
</evidence>
<dbReference type="GO" id="GO:0008982">
    <property type="term" value="F:protein-N(PI)-phosphohistidine-sugar phosphotransferase activity"/>
    <property type="evidence" value="ECO:0007669"/>
    <property type="project" value="InterPro"/>
</dbReference>
<name>A0A2A5TGA8_EUBML</name>
<feature type="region of interest" description="Disordered" evidence="2">
    <location>
        <begin position="129"/>
        <end position="150"/>
    </location>
</feature>
<dbReference type="AlphaFoldDB" id="A0A2A5TGA8"/>
<evidence type="ECO:0000259" key="4">
    <source>
        <dbReference type="PROSITE" id="PS51102"/>
    </source>
</evidence>
<dbReference type="Pfam" id="PF07663">
    <property type="entry name" value="EIIBC-GUT_C"/>
    <property type="match status" value="1"/>
</dbReference>
<feature type="domain" description="PTS EIIB type-5" evidence="4">
    <location>
        <begin position="1"/>
        <end position="189"/>
    </location>
</feature>
<keyword evidence="3" id="KW-0812">Transmembrane</keyword>
<protein>
    <submittedName>
        <fullName evidence="5">PTS sorbitol transporter subunit IIB</fullName>
    </submittedName>
</protein>
<keyword evidence="3" id="KW-0472">Membrane</keyword>
<feature type="modified residue" description="Phosphocysteine; by EIIA" evidence="1">
    <location>
        <position position="72"/>
    </location>
</feature>
<feature type="compositionally biased region" description="Basic and acidic residues" evidence="2">
    <location>
        <begin position="134"/>
        <end position="150"/>
    </location>
</feature>
<dbReference type="InterPro" id="IPR011638">
    <property type="entry name" value="PTS_EIIBC_GUT_C"/>
</dbReference>
<keyword evidence="3" id="KW-1133">Transmembrane helix</keyword>
<evidence type="ECO:0000256" key="3">
    <source>
        <dbReference type="SAM" id="Phobius"/>
    </source>
</evidence>
<keyword evidence="6" id="KW-1185">Reference proteome</keyword>
<dbReference type="GO" id="GO:0009401">
    <property type="term" value="P:phosphoenolpyruvate-dependent sugar phosphotransferase system"/>
    <property type="evidence" value="ECO:0007669"/>
    <property type="project" value="InterPro"/>
</dbReference>
<dbReference type="KEGG" id="emt:CPZ25_004685"/>
<dbReference type="PANTHER" id="PTHR39427">
    <property type="match status" value="1"/>
</dbReference>
<evidence type="ECO:0000313" key="5">
    <source>
        <dbReference type="EMBL" id="QCT70650.1"/>
    </source>
</evidence>
<proteinExistence type="predicted"/>
<dbReference type="RefSeq" id="WP_058694285.1">
    <property type="nucleotide sequence ID" value="NZ_CP029487.1"/>
</dbReference>
<feature type="transmembrane region" description="Helical" evidence="3">
    <location>
        <begin position="311"/>
        <end position="328"/>
    </location>
</feature>
<dbReference type="GO" id="GO:0005886">
    <property type="term" value="C:plasma membrane"/>
    <property type="evidence" value="ECO:0007669"/>
    <property type="project" value="TreeGrafter"/>
</dbReference>
<evidence type="ECO:0000256" key="2">
    <source>
        <dbReference type="SAM" id="MobiDB-lite"/>
    </source>
</evidence>
<feature type="transmembrane region" description="Helical" evidence="3">
    <location>
        <begin position="224"/>
        <end position="256"/>
    </location>
</feature>